<evidence type="ECO:0000313" key="6">
    <source>
        <dbReference type="EMBL" id="SDE00654.1"/>
    </source>
</evidence>
<accession>A0A1G6ZDE8</accession>
<evidence type="ECO:0000256" key="4">
    <source>
        <dbReference type="ARBA" id="ARBA00022807"/>
    </source>
</evidence>
<organism evidence="6 7">
    <name type="scientific">Nocardioides lianchengensis</name>
    <dbReference type="NCBI Taxonomy" id="1045774"/>
    <lineage>
        <taxon>Bacteria</taxon>
        <taxon>Bacillati</taxon>
        <taxon>Actinomycetota</taxon>
        <taxon>Actinomycetes</taxon>
        <taxon>Propionibacteriales</taxon>
        <taxon>Nocardioidaceae</taxon>
        <taxon>Nocardioides</taxon>
    </lineage>
</organism>
<dbReference type="GO" id="GO:0008234">
    <property type="term" value="F:cysteine-type peptidase activity"/>
    <property type="evidence" value="ECO:0007669"/>
    <property type="project" value="UniProtKB-KW"/>
</dbReference>
<reference evidence="6 7" key="1">
    <citation type="submission" date="2016-10" db="EMBL/GenBank/DDBJ databases">
        <authorList>
            <person name="de Groot N.N."/>
        </authorList>
    </citation>
    <scope>NUCLEOTIDE SEQUENCE [LARGE SCALE GENOMIC DNA]</scope>
    <source>
        <strain evidence="6 7">CGMCC 4.6858</strain>
    </source>
</reference>
<sequence>MNHASDGALVRARILRGTATGALAFALALGVSPLAPTATADAAVGKRHEGRQVEQMNAKPLPPRGERVLKVARDQAGDPYSWGGTGPSRFDCSGLTKYVYKKALGKNLPRTSSAQVGATKRIKRADARKGDLVFFHDGGGVYHVAIYAGKNQVWHAPGSGQSVTKATIWTGSVFFGRVR</sequence>
<dbReference type="AlphaFoldDB" id="A0A1G6ZDE8"/>
<evidence type="ECO:0000256" key="2">
    <source>
        <dbReference type="ARBA" id="ARBA00022670"/>
    </source>
</evidence>
<comment type="similarity">
    <text evidence="1">Belongs to the peptidase C40 family.</text>
</comment>
<dbReference type="Pfam" id="PF00877">
    <property type="entry name" value="NLPC_P60"/>
    <property type="match status" value="1"/>
</dbReference>
<protein>
    <submittedName>
        <fullName evidence="6">NlpC/P60 family protein</fullName>
    </submittedName>
</protein>
<dbReference type="InterPro" id="IPR038765">
    <property type="entry name" value="Papain-like_cys_pep_sf"/>
</dbReference>
<dbReference type="RefSeq" id="WP_090860309.1">
    <property type="nucleotide sequence ID" value="NZ_FMZM01000013.1"/>
</dbReference>
<evidence type="ECO:0000259" key="5">
    <source>
        <dbReference type="PROSITE" id="PS51935"/>
    </source>
</evidence>
<dbReference type="SUPFAM" id="SSF54001">
    <property type="entry name" value="Cysteine proteinases"/>
    <property type="match status" value="1"/>
</dbReference>
<keyword evidence="2" id="KW-0645">Protease</keyword>
<dbReference type="PANTHER" id="PTHR47359:SF3">
    <property type="entry name" value="NLP_P60 DOMAIN-CONTAINING PROTEIN-RELATED"/>
    <property type="match status" value="1"/>
</dbReference>
<keyword evidence="7" id="KW-1185">Reference proteome</keyword>
<dbReference type="PROSITE" id="PS51318">
    <property type="entry name" value="TAT"/>
    <property type="match status" value="1"/>
</dbReference>
<keyword evidence="3" id="KW-0378">Hydrolase</keyword>
<name>A0A1G6ZDE8_9ACTN</name>
<dbReference type="InterPro" id="IPR006311">
    <property type="entry name" value="TAT_signal"/>
</dbReference>
<evidence type="ECO:0000313" key="7">
    <source>
        <dbReference type="Proteomes" id="UP000199034"/>
    </source>
</evidence>
<dbReference type="Proteomes" id="UP000199034">
    <property type="component" value="Unassembled WGS sequence"/>
</dbReference>
<evidence type="ECO:0000256" key="3">
    <source>
        <dbReference type="ARBA" id="ARBA00022801"/>
    </source>
</evidence>
<keyword evidence="4" id="KW-0788">Thiol protease</keyword>
<dbReference type="EMBL" id="FMZM01000013">
    <property type="protein sequence ID" value="SDE00654.1"/>
    <property type="molecule type" value="Genomic_DNA"/>
</dbReference>
<dbReference type="InterPro" id="IPR051794">
    <property type="entry name" value="PG_Endopeptidase_C40"/>
</dbReference>
<dbReference type="GO" id="GO:0006508">
    <property type="term" value="P:proteolysis"/>
    <property type="evidence" value="ECO:0007669"/>
    <property type="project" value="UniProtKB-KW"/>
</dbReference>
<dbReference type="OrthoDB" id="5177647at2"/>
<dbReference type="PROSITE" id="PS51935">
    <property type="entry name" value="NLPC_P60"/>
    <property type="match status" value="1"/>
</dbReference>
<evidence type="ECO:0000256" key="1">
    <source>
        <dbReference type="ARBA" id="ARBA00007074"/>
    </source>
</evidence>
<gene>
    <name evidence="6" type="ORF">SAMN05421872_113102</name>
</gene>
<dbReference type="InterPro" id="IPR000064">
    <property type="entry name" value="NLP_P60_dom"/>
</dbReference>
<dbReference type="Gene3D" id="3.90.1720.10">
    <property type="entry name" value="endopeptidase domain like (from Nostoc punctiforme)"/>
    <property type="match status" value="1"/>
</dbReference>
<dbReference type="PANTHER" id="PTHR47359">
    <property type="entry name" value="PEPTIDOGLYCAN DL-ENDOPEPTIDASE CWLO"/>
    <property type="match status" value="1"/>
</dbReference>
<proteinExistence type="inferred from homology"/>
<feature type="domain" description="NlpC/P60" evidence="5">
    <location>
        <begin position="62"/>
        <end position="179"/>
    </location>
</feature>